<accession>A0A177A114</accession>
<dbReference type="VEuPathDB" id="FungiDB:GMDG_02998"/>
<dbReference type="RefSeq" id="XP_024321165.1">
    <property type="nucleotide sequence ID" value="XM_024471617.1"/>
</dbReference>
<dbReference type="PANTHER" id="PTHR28268">
    <property type="entry name" value="MICOS SUBUNIT MIC26"/>
    <property type="match status" value="1"/>
</dbReference>
<keyword evidence="1" id="KW-0496">Mitochondrion</keyword>
<proteinExistence type="predicted"/>
<dbReference type="PANTHER" id="PTHR28268:SF1">
    <property type="entry name" value="MICOS SUBUNIT MIC26"/>
    <property type="match status" value="1"/>
</dbReference>
<dbReference type="EMBL" id="KV441406">
    <property type="protein sequence ID" value="OAF55866.1"/>
    <property type="molecule type" value="Genomic_DNA"/>
</dbReference>
<evidence type="ECO:0000256" key="1">
    <source>
        <dbReference type="RuleBase" id="RU363021"/>
    </source>
</evidence>
<dbReference type="GeneID" id="36291099"/>
<name>A0A177A114_9PEZI</name>
<organism evidence="3">
    <name type="scientific">Pseudogymnoascus destructans</name>
    <dbReference type="NCBI Taxonomy" id="655981"/>
    <lineage>
        <taxon>Eukaryota</taxon>
        <taxon>Fungi</taxon>
        <taxon>Dikarya</taxon>
        <taxon>Ascomycota</taxon>
        <taxon>Pezizomycotina</taxon>
        <taxon>Leotiomycetes</taxon>
        <taxon>Thelebolales</taxon>
        <taxon>Thelebolaceae</taxon>
        <taxon>Pseudogymnoascus</taxon>
    </lineage>
</organism>
<keyword evidence="1" id="KW-0999">Mitochondrion inner membrane</keyword>
<evidence type="ECO:0000256" key="2">
    <source>
        <dbReference type="SAM" id="MobiDB-lite"/>
    </source>
</evidence>
<dbReference type="InterPro" id="IPR019166">
    <property type="entry name" value="MIC26/MIC27"/>
</dbReference>
<evidence type="ECO:0000313" key="3">
    <source>
        <dbReference type="EMBL" id="OAF55866.1"/>
    </source>
</evidence>
<feature type="compositionally biased region" description="Polar residues" evidence="2">
    <location>
        <begin position="60"/>
        <end position="80"/>
    </location>
</feature>
<comment type="function">
    <text evidence="1">Component of the MICOS complex, a large protein complex of the mitochondrial inner membrane that plays crucial roles in the maintenance of crista junctions, inner membrane architecture, and formation of contact sites to the outer membrane.</text>
</comment>
<dbReference type="Pfam" id="PF09769">
    <property type="entry name" value="ApoO"/>
    <property type="match status" value="1"/>
</dbReference>
<dbReference type="GO" id="GO:0061617">
    <property type="term" value="C:MICOS complex"/>
    <property type="evidence" value="ECO:0007669"/>
    <property type="project" value="UniProtKB-UniRule"/>
</dbReference>
<comment type="subunit">
    <text evidence="1">Component of the mitochondrial contact site and cristae organizing system (MICOS) complex.</text>
</comment>
<keyword evidence="1" id="KW-0472">Membrane</keyword>
<dbReference type="AlphaFoldDB" id="A0A177A114"/>
<dbReference type="GO" id="GO:0044284">
    <property type="term" value="C:mitochondrial crista junction"/>
    <property type="evidence" value="ECO:0007669"/>
    <property type="project" value="TreeGrafter"/>
</dbReference>
<reference evidence="3" key="1">
    <citation type="submission" date="2016-03" db="EMBL/GenBank/DDBJ databases">
        <title>Updated assembly of Pseudogymnoascus destructans, the fungus causing white-nose syndrome of bats.</title>
        <authorList>
            <person name="Palmer J.M."/>
            <person name="Drees K.P."/>
            <person name="Foster J.T."/>
            <person name="Lindner D.L."/>
        </authorList>
    </citation>
    <scope>NUCLEOTIDE SEQUENCE [LARGE SCALE GENOMIC DNA]</scope>
    <source>
        <strain evidence="3">20631-21</strain>
    </source>
</reference>
<sequence>MSFSPLLRSRAIAPAATALVGAATILYPKTTLHAEEVRSEDSKRKSIYDDEPTAPASAGAESSSLVTATRQAQTSRQSPTDRLAVQIGKTRLFIHAHVAAAEDKVNSAMDSLLTLENNFTSTVASLAPSRESGERIMPGAVYVLVAAMAGSIATRNRSILLRGPAPLAIGVAAGWVVLPVTMRNVSDLLWKYEQKFPALANGHLKAKSGIERAIYMTKVHTEQAVRVVDEKVAEGREAVEGWVSKGK</sequence>
<gene>
    <name evidence="3" type="ORF">VC83_08056</name>
</gene>
<dbReference type="InterPro" id="IPR033181">
    <property type="entry name" value="Mic26_fungi"/>
</dbReference>
<feature type="compositionally biased region" description="Basic and acidic residues" evidence="2">
    <location>
        <begin position="35"/>
        <end position="48"/>
    </location>
</feature>
<feature type="region of interest" description="Disordered" evidence="2">
    <location>
        <begin position="35"/>
        <end position="81"/>
    </location>
</feature>
<dbReference type="eggNOG" id="ENOG502S70K">
    <property type="taxonomic scope" value="Eukaryota"/>
</dbReference>
<dbReference type="Proteomes" id="UP000077154">
    <property type="component" value="Unassembled WGS sequence"/>
</dbReference>
<comment type="subcellular location">
    <subcellularLocation>
        <location evidence="1">Mitochondrion inner membrane</location>
    </subcellularLocation>
</comment>
<dbReference type="GO" id="GO:0042407">
    <property type="term" value="P:cristae formation"/>
    <property type="evidence" value="ECO:0007669"/>
    <property type="project" value="InterPro"/>
</dbReference>
<dbReference type="OrthoDB" id="2399148at2759"/>
<protein>
    <recommendedName>
        <fullName evidence="1">MICOS complex subunit</fullName>
    </recommendedName>
</protein>